<keyword evidence="4" id="KW-1185">Reference proteome</keyword>
<feature type="domain" description="2EXR" evidence="2">
    <location>
        <begin position="481"/>
        <end position="577"/>
    </location>
</feature>
<sequence>MASESSSSYSPTKNDSYHSDERNLEDEGSRDHLSETYNLYDTSTETEMSNGLVVTPFPRLAPELRQKLWKEACCVSRIVDIWATPIGGKECREFITHFFDTGTYFYKTDPHGTPAILHTSREARTIGLEHYILSFGSAFTGAIGTASVQITSPPKIWVNWDCDTIFPMKTFNDNLDDNRAGYFMSNIIHDELQGKGASSMAFDIDNKDSPLWGSQFAANSNSTCQEVIVHCGFDAISQRFHSHTPVELDIINLSLGEDMEKKLGEADMDHRLNIKFVVFNALWEDAKRIHRSTNGIGKAGGAEPAEDWDPVLKFHHVYENYIPLAREEKDQYEKILKDRLAAMEIMNGACVMQCFFPFAEAVQAVDFSLAWPQLQHLFNTFQHLNATYPEATTIALGQPQQPLSGNHQPPTVIFELPPELRAMALKFIDSSLKSLDISRNNTADTVIATNNAEPGTSLDTSTDSIEEILNNEDAGEQGDAFTLFPKLPSELRNKIGKKACFLVEWLMYGAFQLAILGSAMRVHSQPPILHASKEARSIGLQYYELSFEAKTATMIRQVDVEISIPPRVYVHLEYDIIYPMPIKNIEEFRLRIHDQFVFFLEYFRTSPKIRRLALSTKRAEIGNILFSPLTALEEVLLYHEVPELDRRFGINDPISLELVQVVEKVEVEQDDSTQERHLRFSYLRRVIPVFFLWSAPDQRRSGKFWKNSSWMESTGFHTLVHDHQEAVGSGSRRSGLGLARWLRNVARLDRVEQAKFWQTMNSQKQNTTLSSDNERKESLAAEHWICIMRQFRLGQSLGTPPATIGRNPQVYHKQRILASHGVVSLF</sequence>
<evidence type="ECO:0000256" key="1">
    <source>
        <dbReference type="SAM" id="MobiDB-lite"/>
    </source>
</evidence>
<protein>
    <recommendedName>
        <fullName evidence="2">2EXR domain-containing protein</fullName>
    </recommendedName>
</protein>
<feature type="compositionally biased region" description="Basic and acidic residues" evidence="1">
    <location>
        <begin position="15"/>
        <end position="31"/>
    </location>
</feature>
<organism evidence="3 4">
    <name type="scientific">Hyaloscypha variabilis (strain UAMH 11265 / GT02V1 / F)</name>
    <name type="common">Meliniomyces variabilis</name>
    <dbReference type="NCBI Taxonomy" id="1149755"/>
    <lineage>
        <taxon>Eukaryota</taxon>
        <taxon>Fungi</taxon>
        <taxon>Dikarya</taxon>
        <taxon>Ascomycota</taxon>
        <taxon>Pezizomycotina</taxon>
        <taxon>Leotiomycetes</taxon>
        <taxon>Helotiales</taxon>
        <taxon>Hyaloscyphaceae</taxon>
        <taxon>Hyaloscypha</taxon>
        <taxon>Hyaloscypha variabilis</taxon>
    </lineage>
</organism>
<dbReference type="PANTHER" id="PTHR35910">
    <property type="entry name" value="2EXR DOMAIN-CONTAINING PROTEIN"/>
    <property type="match status" value="1"/>
</dbReference>
<dbReference type="PANTHER" id="PTHR35910:SF1">
    <property type="entry name" value="2EXR DOMAIN-CONTAINING PROTEIN"/>
    <property type="match status" value="1"/>
</dbReference>
<evidence type="ECO:0000313" key="4">
    <source>
        <dbReference type="Proteomes" id="UP000235786"/>
    </source>
</evidence>
<reference evidence="3 4" key="1">
    <citation type="submission" date="2016-04" db="EMBL/GenBank/DDBJ databases">
        <title>A degradative enzymes factory behind the ericoid mycorrhizal symbiosis.</title>
        <authorList>
            <consortium name="DOE Joint Genome Institute"/>
            <person name="Martino E."/>
            <person name="Morin E."/>
            <person name="Grelet G."/>
            <person name="Kuo A."/>
            <person name="Kohler A."/>
            <person name="Daghino S."/>
            <person name="Barry K."/>
            <person name="Choi C."/>
            <person name="Cichocki N."/>
            <person name="Clum A."/>
            <person name="Copeland A."/>
            <person name="Hainaut M."/>
            <person name="Haridas S."/>
            <person name="Labutti K."/>
            <person name="Lindquist E."/>
            <person name="Lipzen A."/>
            <person name="Khouja H.-R."/>
            <person name="Murat C."/>
            <person name="Ohm R."/>
            <person name="Olson A."/>
            <person name="Spatafora J."/>
            <person name="Veneault-Fourrey C."/>
            <person name="Henrissat B."/>
            <person name="Grigoriev I."/>
            <person name="Martin F."/>
            <person name="Perotto S."/>
        </authorList>
    </citation>
    <scope>NUCLEOTIDE SEQUENCE [LARGE SCALE GENOMIC DNA]</scope>
    <source>
        <strain evidence="3 4">F</strain>
    </source>
</reference>
<gene>
    <name evidence="3" type="ORF">L207DRAFT_526359</name>
</gene>
<feature type="compositionally biased region" description="Polar residues" evidence="1">
    <location>
        <begin position="1"/>
        <end position="14"/>
    </location>
</feature>
<proteinExistence type="predicted"/>
<dbReference type="InterPro" id="IPR045518">
    <property type="entry name" value="2EXR"/>
</dbReference>
<accession>A0A2J6RXB6</accession>
<dbReference type="AlphaFoldDB" id="A0A2J6RXB6"/>
<feature type="domain" description="2EXR" evidence="2">
    <location>
        <begin position="55"/>
        <end position="165"/>
    </location>
</feature>
<evidence type="ECO:0000313" key="3">
    <source>
        <dbReference type="EMBL" id="PMD43157.1"/>
    </source>
</evidence>
<evidence type="ECO:0000259" key="2">
    <source>
        <dbReference type="Pfam" id="PF20150"/>
    </source>
</evidence>
<dbReference type="EMBL" id="KZ613942">
    <property type="protein sequence ID" value="PMD43157.1"/>
    <property type="molecule type" value="Genomic_DNA"/>
</dbReference>
<feature type="region of interest" description="Disordered" evidence="1">
    <location>
        <begin position="1"/>
        <end position="31"/>
    </location>
</feature>
<dbReference type="Pfam" id="PF20150">
    <property type="entry name" value="2EXR"/>
    <property type="match status" value="2"/>
</dbReference>
<name>A0A2J6RXB6_HYAVF</name>
<dbReference type="Proteomes" id="UP000235786">
    <property type="component" value="Unassembled WGS sequence"/>
</dbReference>
<dbReference type="OrthoDB" id="3473305at2759"/>